<feature type="compositionally biased region" description="Low complexity" evidence="1">
    <location>
        <begin position="248"/>
        <end position="262"/>
    </location>
</feature>
<dbReference type="InterPro" id="IPR010664">
    <property type="entry name" value="LipoPS_assembly_LptC-rel"/>
</dbReference>
<proteinExistence type="predicted"/>
<reference evidence="3" key="1">
    <citation type="submission" date="2021-05" db="EMBL/GenBank/DDBJ databases">
        <authorList>
            <person name="Sun Q."/>
            <person name="Inoue M."/>
        </authorList>
    </citation>
    <scope>NUCLEOTIDE SEQUENCE</scope>
    <source>
        <strain evidence="3">VKM B-3255</strain>
    </source>
</reference>
<evidence type="ECO:0000313" key="4">
    <source>
        <dbReference type="Proteomes" id="UP001166585"/>
    </source>
</evidence>
<sequence length="286" mass="30831">MNRHVEPPQRPGAAADEPRGRFAQRESARDDQRRSDDDFRRAGRHSRRVRLLRRALPLGVLTALGLTLAVNYLDPFTLGVDLPFDLGRVTLSGTRVMMEFPKLHGFTQDNRGYSVTAQSASQDLTQPNQIDLTTIDAKLELADQGWANLVANTGKYDTKTEQMTLGGGINFSTSAGYGGELETVVIDVKGGTLVSDRPVQLSYLDGKLTADRMEVSQKTARALLTGNVRLNFRMPSNDEKGENGGASGPAAPGSAPRDSSADQGMLAPELRPISSPLLRGSTAGLP</sequence>
<keyword evidence="2" id="KW-0472">Membrane</keyword>
<keyword evidence="4" id="KW-1185">Reference proteome</keyword>
<feature type="transmembrane region" description="Helical" evidence="2">
    <location>
        <begin position="51"/>
        <end position="73"/>
    </location>
</feature>
<evidence type="ECO:0000256" key="1">
    <source>
        <dbReference type="SAM" id="MobiDB-lite"/>
    </source>
</evidence>
<protein>
    <submittedName>
        <fullName evidence="3">LPS export ABC transporter periplasmic protein LptC</fullName>
    </submittedName>
</protein>
<dbReference type="Pfam" id="PF06835">
    <property type="entry name" value="LptC"/>
    <property type="match status" value="1"/>
</dbReference>
<dbReference type="EMBL" id="JAHCQH010000015">
    <property type="protein sequence ID" value="MBS9477086.1"/>
    <property type="molecule type" value="Genomic_DNA"/>
</dbReference>
<gene>
    <name evidence="3" type="primary">lptC</name>
    <name evidence="3" type="ORF">KIP89_08200</name>
</gene>
<feature type="region of interest" description="Disordered" evidence="1">
    <location>
        <begin position="231"/>
        <end position="286"/>
    </location>
</feature>
<organism evidence="3 4">
    <name type="scientific">Ancylobacter radicis</name>
    <dbReference type="NCBI Taxonomy" id="2836179"/>
    <lineage>
        <taxon>Bacteria</taxon>
        <taxon>Pseudomonadati</taxon>
        <taxon>Pseudomonadota</taxon>
        <taxon>Alphaproteobacteria</taxon>
        <taxon>Hyphomicrobiales</taxon>
        <taxon>Xanthobacteraceae</taxon>
        <taxon>Ancylobacter</taxon>
    </lineage>
</organism>
<evidence type="ECO:0000313" key="3">
    <source>
        <dbReference type="EMBL" id="MBS9477086.1"/>
    </source>
</evidence>
<dbReference type="Gene3D" id="2.60.450.10">
    <property type="entry name" value="Lipopolysaccharide (LPS) transport protein A like domain"/>
    <property type="match status" value="1"/>
</dbReference>
<feature type="region of interest" description="Disordered" evidence="1">
    <location>
        <begin position="1"/>
        <end position="43"/>
    </location>
</feature>
<name>A0ABS5R606_9HYPH</name>
<dbReference type="Proteomes" id="UP001166585">
    <property type="component" value="Unassembled WGS sequence"/>
</dbReference>
<keyword evidence="2" id="KW-0812">Transmembrane</keyword>
<feature type="compositionally biased region" description="Basic and acidic residues" evidence="1">
    <location>
        <begin position="16"/>
        <end position="41"/>
    </location>
</feature>
<comment type="caution">
    <text evidence="3">The sequence shown here is derived from an EMBL/GenBank/DDBJ whole genome shotgun (WGS) entry which is preliminary data.</text>
</comment>
<keyword evidence="2" id="KW-1133">Transmembrane helix</keyword>
<evidence type="ECO:0000256" key="2">
    <source>
        <dbReference type="SAM" id="Phobius"/>
    </source>
</evidence>
<accession>A0ABS5R606</accession>